<reference evidence="1" key="1">
    <citation type="submission" date="2023-10" db="EMBL/GenBank/DDBJ databases">
        <title>Amphibacter perezi, gen. nov., sp. nov. a novel taxa of the family Comamonadaceae, class Betaproteobacteria isolated from the skin microbiota of Pelophylax perezi from different populations.</title>
        <authorList>
            <person name="Costa S."/>
            <person name="Proenca D.N."/>
            <person name="Lopes I."/>
            <person name="Morais P.V."/>
        </authorList>
    </citation>
    <scope>NUCLEOTIDE SEQUENCE</scope>
    <source>
        <strain evidence="1">SL12-8</strain>
    </source>
</reference>
<gene>
    <name evidence="1" type="ORF">RV045_00370</name>
</gene>
<proteinExistence type="predicted"/>
<keyword evidence="2" id="KW-1185">Reference proteome</keyword>
<evidence type="ECO:0000313" key="2">
    <source>
        <dbReference type="Proteomes" id="UP001364695"/>
    </source>
</evidence>
<comment type="caution">
    <text evidence="1">The sequence shown here is derived from an EMBL/GenBank/DDBJ whole genome shotgun (WGS) entry which is preliminary data.</text>
</comment>
<keyword evidence="1" id="KW-0067">ATP-binding</keyword>
<dbReference type="Proteomes" id="UP001364695">
    <property type="component" value="Unassembled WGS sequence"/>
</dbReference>
<sequence length="642" mass="71508">MGDWVDSETRKFNPPAIRAELRRKRQRLEKQADTLKLPELLSRNLTKLAELVNLSATELQILGFVICLHGNSALRTAATLLYDLTTPKCVQALSAILRVESSGIRKALSGQSALVGAGLITLAPENDTLDDKLNILSPHFVDQMLHFDIEPDRLLAGMLVAADDSHLTLTDYEHIQTDLDILLPHLRQALQSNQRGVNILIHGDPGTGKTQLVRVIAAQLEHSLYEVASEDSEGDPISGSKRLSAFRLAQRFFARQRALIVFDEIEDVFSDEQSLGAKSTAQRHKAWLNRMLESNPAPSFWISNDISSMDPAFIRRFDLSLKLTPPPRKQRERILQQTCQGLLDAEAIRRLSLAEHLAPAVVARAAAVVQPIQAEIGVDKTVATLERLINNTLIAQGNKPLAQPDRSNLPQVYDPAFIHADADLAGIADTLKTRPVARLCLYGPPGTGKTAYGRWLAQQLDRPLHVKRASDLLSMYVGEAEKNIARAFRSAQRDDAVLMIDEVDTFLQDRRGAQRSWEVSQVNEMLTQIEAYSGVLVVSTNLMDQLDPAAMRRFDLKVRFDYLRSEQAQELLQRHCAQLKLPEPCPDELRRMSRIKAITPGDFAVAVRQSGFRCITSASDLITVLERECEGKEGARVRVGFV</sequence>
<evidence type="ECO:0000313" key="1">
    <source>
        <dbReference type="EMBL" id="MEJ7136884.1"/>
    </source>
</evidence>
<keyword evidence="1" id="KW-0547">Nucleotide-binding</keyword>
<organism evidence="1 2">
    <name type="scientific">Amphibiibacter pelophylacis</name>
    <dbReference type="NCBI Taxonomy" id="1799477"/>
    <lineage>
        <taxon>Bacteria</taxon>
        <taxon>Pseudomonadati</taxon>
        <taxon>Pseudomonadota</taxon>
        <taxon>Betaproteobacteria</taxon>
        <taxon>Burkholderiales</taxon>
        <taxon>Sphaerotilaceae</taxon>
        <taxon>Amphibiibacter</taxon>
    </lineage>
</organism>
<accession>A0ACC6NY28</accession>
<name>A0ACC6NY28_9BURK</name>
<dbReference type="EMBL" id="JAWDIE010000001">
    <property type="protein sequence ID" value="MEJ7136884.1"/>
    <property type="molecule type" value="Genomic_DNA"/>
</dbReference>
<protein>
    <submittedName>
        <fullName evidence="1">ATP-binding protein</fullName>
    </submittedName>
</protein>